<sequence length="89" mass="10469">LELRRRLLGKSRNPSRLLSLRSLRWPSRMMTLRGWSSKNKLEIEVKLKPKMDGLVQARKEMVEAWDVTKAVKDELKELSGMLFASRKMK</sequence>
<name>A0ABC8REI4_9AQUA</name>
<gene>
    <name evidence="1" type="ORF">ILEXP_LOCUS8608</name>
</gene>
<comment type="caution">
    <text evidence="1">The sequence shown here is derived from an EMBL/GenBank/DDBJ whole genome shotgun (WGS) entry which is preliminary data.</text>
</comment>
<reference evidence="1 2" key="1">
    <citation type="submission" date="2024-02" db="EMBL/GenBank/DDBJ databases">
        <authorList>
            <person name="Vignale AGUSTIN F."/>
            <person name="Sosa J E."/>
            <person name="Modenutti C."/>
        </authorList>
    </citation>
    <scope>NUCLEOTIDE SEQUENCE [LARGE SCALE GENOMIC DNA]</scope>
</reference>
<proteinExistence type="predicted"/>
<dbReference type="Proteomes" id="UP001642360">
    <property type="component" value="Unassembled WGS sequence"/>
</dbReference>
<accession>A0ABC8REI4</accession>
<dbReference type="EMBL" id="CAUOFW020001096">
    <property type="protein sequence ID" value="CAK9141088.1"/>
    <property type="molecule type" value="Genomic_DNA"/>
</dbReference>
<dbReference type="AlphaFoldDB" id="A0ABC8REI4"/>
<keyword evidence="2" id="KW-1185">Reference proteome</keyword>
<feature type="non-terminal residue" evidence="1">
    <location>
        <position position="1"/>
    </location>
</feature>
<protein>
    <submittedName>
        <fullName evidence="1">Uncharacterized protein</fullName>
    </submittedName>
</protein>
<evidence type="ECO:0000313" key="1">
    <source>
        <dbReference type="EMBL" id="CAK9141088.1"/>
    </source>
</evidence>
<evidence type="ECO:0000313" key="2">
    <source>
        <dbReference type="Proteomes" id="UP001642360"/>
    </source>
</evidence>
<organism evidence="1 2">
    <name type="scientific">Ilex paraguariensis</name>
    <name type="common">yerba mate</name>
    <dbReference type="NCBI Taxonomy" id="185542"/>
    <lineage>
        <taxon>Eukaryota</taxon>
        <taxon>Viridiplantae</taxon>
        <taxon>Streptophyta</taxon>
        <taxon>Embryophyta</taxon>
        <taxon>Tracheophyta</taxon>
        <taxon>Spermatophyta</taxon>
        <taxon>Magnoliopsida</taxon>
        <taxon>eudicotyledons</taxon>
        <taxon>Gunneridae</taxon>
        <taxon>Pentapetalae</taxon>
        <taxon>asterids</taxon>
        <taxon>campanulids</taxon>
        <taxon>Aquifoliales</taxon>
        <taxon>Aquifoliaceae</taxon>
        <taxon>Ilex</taxon>
    </lineage>
</organism>